<comment type="caution">
    <text evidence="2">The sequence shown here is derived from an EMBL/GenBank/DDBJ whole genome shotgun (WGS) entry which is preliminary data.</text>
</comment>
<reference evidence="2" key="1">
    <citation type="submission" date="2023-03" db="EMBL/GenBank/DDBJ databases">
        <authorList>
            <person name="Steffen K."/>
            <person name="Cardenas P."/>
        </authorList>
    </citation>
    <scope>NUCLEOTIDE SEQUENCE</scope>
</reference>
<feature type="region of interest" description="Disordered" evidence="1">
    <location>
        <begin position="1"/>
        <end position="23"/>
    </location>
</feature>
<dbReference type="Proteomes" id="UP001174909">
    <property type="component" value="Unassembled WGS sequence"/>
</dbReference>
<proteinExistence type="predicted"/>
<protein>
    <submittedName>
        <fullName evidence="2">Uncharacterized protein</fullName>
    </submittedName>
</protein>
<keyword evidence="3" id="KW-1185">Reference proteome</keyword>
<gene>
    <name evidence="2" type="ORF">GBAR_LOCUS22702</name>
</gene>
<dbReference type="AlphaFoldDB" id="A0AA35X7S9"/>
<dbReference type="EMBL" id="CASHTH010003139">
    <property type="protein sequence ID" value="CAI8040827.1"/>
    <property type="molecule type" value="Genomic_DNA"/>
</dbReference>
<sequence>MVQYSRASGKAAMSSNTTGAGSRRGFFLTMEDHRVKGSGGNMRSPLIFIPLIDVELGE</sequence>
<name>A0AA35X7S9_GEOBA</name>
<evidence type="ECO:0000256" key="1">
    <source>
        <dbReference type="SAM" id="MobiDB-lite"/>
    </source>
</evidence>
<accession>A0AA35X7S9</accession>
<evidence type="ECO:0000313" key="2">
    <source>
        <dbReference type="EMBL" id="CAI8040827.1"/>
    </source>
</evidence>
<evidence type="ECO:0000313" key="3">
    <source>
        <dbReference type="Proteomes" id="UP001174909"/>
    </source>
</evidence>
<organism evidence="2 3">
    <name type="scientific">Geodia barretti</name>
    <name type="common">Barrett's horny sponge</name>
    <dbReference type="NCBI Taxonomy" id="519541"/>
    <lineage>
        <taxon>Eukaryota</taxon>
        <taxon>Metazoa</taxon>
        <taxon>Porifera</taxon>
        <taxon>Demospongiae</taxon>
        <taxon>Heteroscleromorpha</taxon>
        <taxon>Tetractinellida</taxon>
        <taxon>Astrophorina</taxon>
        <taxon>Geodiidae</taxon>
        <taxon>Geodia</taxon>
    </lineage>
</organism>